<evidence type="ECO:0000256" key="6">
    <source>
        <dbReference type="ARBA" id="ARBA00023242"/>
    </source>
</evidence>
<reference evidence="10 11" key="1">
    <citation type="journal article" date="2009" name="Science">
        <title>Green evolution and dynamic adaptations revealed by genomes of the marine picoeukaryotes Micromonas.</title>
        <authorList>
            <person name="Worden A.Z."/>
            <person name="Lee J.H."/>
            <person name="Mock T."/>
            <person name="Rouze P."/>
            <person name="Simmons M.P."/>
            <person name="Aerts A.L."/>
            <person name="Allen A.E."/>
            <person name="Cuvelier M.L."/>
            <person name="Derelle E."/>
            <person name="Everett M.V."/>
            <person name="Foulon E."/>
            <person name="Grimwood J."/>
            <person name="Gundlach H."/>
            <person name="Henrissat B."/>
            <person name="Napoli C."/>
            <person name="McDonald S.M."/>
            <person name="Parker M.S."/>
            <person name="Rombauts S."/>
            <person name="Salamov A."/>
            <person name="Von Dassow P."/>
            <person name="Badger J.H."/>
            <person name="Coutinho P.M."/>
            <person name="Demir E."/>
            <person name="Dubchak I."/>
            <person name="Gentemann C."/>
            <person name="Eikrem W."/>
            <person name="Gready J.E."/>
            <person name="John U."/>
            <person name="Lanier W."/>
            <person name="Lindquist E.A."/>
            <person name="Lucas S."/>
            <person name="Mayer K.F."/>
            <person name="Moreau H."/>
            <person name="Not F."/>
            <person name="Otillar R."/>
            <person name="Panaud O."/>
            <person name="Pangilinan J."/>
            <person name="Paulsen I."/>
            <person name="Piegu B."/>
            <person name="Poliakov A."/>
            <person name="Robbens S."/>
            <person name="Schmutz J."/>
            <person name="Toulza E."/>
            <person name="Wyss T."/>
            <person name="Zelensky A."/>
            <person name="Zhou K."/>
            <person name="Armbrust E.V."/>
            <person name="Bhattacharya D."/>
            <person name="Goodenough U.W."/>
            <person name="Van de Peer Y."/>
            <person name="Grigoriev I.V."/>
        </authorList>
    </citation>
    <scope>NUCLEOTIDE SEQUENCE [LARGE SCALE GENOMIC DNA]</scope>
    <source>
        <strain evidence="10 11">CCMP1545</strain>
    </source>
</reference>
<dbReference type="PANTHER" id="PTHR22850">
    <property type="entry name" value="WD40 REPEAT FAMILY"/>
    <property type="match status" value="1"/>
</dbReference>
<dbReference type="EMBL" id="GG663738">
    <property type="protein sequence ID" value="EEH58071.1"/>
    <property type="molecule type" value="Genomic_DNA"/>
</dbReference>
<evidence type="ECO:0000256" key="5">
    <source>
        <dbReference type="ARBA" id="ARBA00022853"/>
    </source>
</evidence>
<dbReference type="InterPro" id="IPR050459">
    <property type="entry name" value="WD_repeat_RBAP46/RBAP48/MSI1"/>
</dbReference>
<dbReference type="STRING" id="564608.C1MQF8"/>
<dbReference type="RefSeq" id="XP_003058120.1">
    <property type="nucleotide sequence ID" value="XM_003058074.1"/>
</dbReference>
<proteinExistence type="inferred from homology"/>
<keyword evidence="3 7" id="KW-0853">WD repeat</keyword>
<dbReference type="PROSITE" id="PS50294">
    <property type="entry name" value="WD_REPEATS_REGION"/>
    <property type="match status" value="3"/>
</dbReference>
<feature type="compositionally biased region" description="Low complexity" evidence="8">
    <location>
        <begin position="508"/>
        <end position="526"/>
    </location>
</feature>
<evidence type="ECO:0000256" key="3">
    <source>
        <dbReference type="ARBA" id="ARBA00022574"/>
    </source>
</evidence>
<dbReference type="SMART" id="SM00320">
    <property type="entry name" value="WD40"/>
    <property type="match status" value="5"/>
</dbReference>
<evidence type="ECO:0000256" key="1">
    <source>
        <dbReference type="ARBA" id="ARBA00004123"/>
    </source>
</evidence>
<dbReference type="PROSITE" id="PS00678">
    <property type="entry name" value="WD_REPEATS_1"/>
    <property type="match status" value="1"/>
</dbReference>
<keyword evidence="11" id="KW-1185">Reference proteome</keyword>
<dbReference type="InterPro" id="IPR019775">
    <property type="entry name" value="WD40_repeat_CS"/>
</dbReference>
<name>C1MQF8_MICPC</name>
<dbReference type="OMA" id="VQWCPDR"/>
<organism evidence="11">
    <name type="scientific">Micromonas pusilla (strain CCMP1545)</name>
    <name type="common">Picoplanktonic green alga</name>
    <dbReference type="NCBI Taxonomy" id="564608"/>
    <lineage>
        <taxon>Eukaryota</taxon>
        <taxon>Viridiplantae</taxon>
        <taxon>Chlorophyta</taxon>
        <taxon>Mamiellophyceae</taxon>
        <taxon>Mamiellales</taxon>
        <taxon>Mamiellaceae</taxon>
        <taxon>Micromonas</taxon>
    </lineage>
</organism>
<dbReference type="SUPFAM" id="SSF50978">
    <property type="entry name" value="WD40 repeat-like"/>
    <property type="match status" value="1"/>
</dbReference>
<dbReference type="GO" id="GO:0006325">
    <property type="term" value="P:chromatin organization"/>
    <property type="evidence" value="ECO:0007669"/>
    <property type="project" value="UniProtKB-KW"/>
</dbReference>
<dbReference type="AlphaFoldDB" id="C1MQF8"/>
<dbReference type="Proteomes" id="UP000001876">
    <property type="component" value="Unassembled WGS sequence"/>
</dbReference>
<feature type="repeat" description="WD" evidence="7">
    <location>
        <begin position="367"/>
        <end position="409"/>
    </location>
</feature>
<evidence type="ECO:0000313" key="10">
    <source>
        <dbReference type="EMBL" id="EEH58071.1"/>
    </source>
</evidence>
<feature type="region of interest" description="Disordered" evidence="8">
    <location>
        <begin position="489"/>
        <end position="526"/>
    </location>
</feature>
<dbReference type="Pfam" id="PF12265">
    <property type="entry name" value="CAF1C_H4-bd"/>
    <property type="match status" value="1"/>
</dbReference>
<evidence type="ECO:0000313" key="11">
    <source>
        <dbReference type="Proteomes" id="UP000001876"/>
    </source>
</evidence>
<dbReference type="GeneID" id="9683188"/>
<sequence length="526" mass="56698">MPTDADSYGRWKNLVPFLYDWFAHHRLVWPSLSVRWGAVLETNEYKHKQRLYLSEQTDGSPFFPNTLVVANAEVIKRRVAAAEHMVFEEETRSAFVKGFKTIIHPGEVNKMREFQASPNLLVTHTDAPELLVWNTETQPHRKTGPAAQRDAPNGGRGEDGELCPIAGALKPSRPDLVLRGHGDDAEFALDVHREGFKVASGGKDRNVLLWDVSDYDQGSLCTNGKEGSGATGNGEGVGAKSGDFDGAPSLAPKTTFEGHSDTVEDVSFHPSGASELCSVGDDNALIFWDARAGTKPAHKVTDAHGEDVHTVDWSLLDENVILTGSADATVKLWLASADFDFFFAGVSTSWDRRKLGALGAECCVHTFAMHKDAVTCVQWCPDQKGMFGSSADDGYLNVWDVNKIGAAQSAEKKKTAAPEIVFQHAGHKTSVTDFHWNPFDPMTIASVSSGDGGNTLQMWRMNDLIYRPEEEALAELEKHKATICGVRAAAAGGGGEGGGDAQEKESAEPTGDGAAAPEGAGAMETD</sequence>
<keyword evidence="5" id="KW-0156">Chromatin regulator</keyword>
<gene>
    <name evidence="10" type="ORF">MICPUCDRAFT_57276</name>
</gene>
<dbReference type="KEGG" id="mpp:MICPUCDRAFT_57276"/>
<comment type="similarity">
    <text evidence="2">Belongs to the WD repeat RBAP46/RBAP48/MSI1 family.</text>
</comment>
<dbReference type="InterPro" id="IPR020472">
    <property type="entry name" value="WD40_PAC1"/>
</dbReference>
<evidence type="ECO:0000256" key="7">
    <source>
        <dbReference type="PROSITE-ProRule" id="PRU00221"/>
    </source>
</evidence>
<dbReference type="InterPro" id="IPR001680">
    <property type="entry name" value="WD40_rpt"/>
</dbReference>
<dbReference type="Pfam" id="PF00400">
    <property type="entry name" value="WD40"/>
    <property type="match status" value="4"/>
</dbReference>
<evidence type="ECO:0000259" key="9">
    <source>
        <dbReference type="Pfam" id="PF12265"/>
    </source>
</evidence>
<dbReference type="OrthoDB" id="427795at2759"/>
<dbReference type="InterPro" id="IPR036322">
    <property type="entry name" value="WD40_repeat_dom_sf"/>
</dbReference>
<evidence type="ECO:0000256" key="8">
    <source>
        <dbReference type="SAM" id="MobiDB-lite"/>
    </source>
</evidence>
<dbReference type="Gene3D" id="2.130.10.10">
    <property type="entry name" value="YVTN repeat-like/Quinoprotein amine dehydrogenase"/>
    <property type="match status" value="1"/>
</dbReference>
<evidence type="ECO:0000256" key="2">
    <source>
        <dbReference type="ARBA" id="ARBA00009341"/>
    </source>
</evidence>
<comment type="subcellular location">
    <subcellularLocation>
        <location evidence="1">Nucleus</location>
    </subcellularLocation>
</comment>
<feature type="region of interest" description="Disordered" evidence="8">
    <location>
        <begin position="137"/>
        <end position="166"/>
    </location>
</feature>
<dbReference type="eggNOG" id="KOG0264">
    <property type="taxonomic scope" value="Eukaryota"/>
</dbReference>
<dbReference type="PROSITE" id="PS50082">
    <property type="entry name" value="WD_REPEATS_2"/>
    <property type="match status" value="3"/>
</dbReference>
<dbReference type="InterPro" id="IPR015943">
    <property type="entry name" value="WD40/YVTN_repeat-like_dom_sf"/>
</dbReference>
<dbReference type="GO" id="GO:0005634">
    <property type="term" value="C:nucleus"/>
    <property type="evidence" value="ECO:0007669"/>
    <property type="project" value="UniProtKB-SubCell"/>
</dbReference>
<feature type="repeat" description="WD" evidence="7">
    <location>
        <begin position="256"/>
        <end position="298"/>
    </location>
</feature>
<feature type="compositionally biased region" description="Gly residues" evidence="8">
    <location>
        <begin position="491"/>
        <end position="500"/>
    </location>
</feature>
<accession>C1MQF8</accession>
<protein>
    <submittedName>
        <fullName evidence="10">NURF complex component</fullName>
    </submittedName>
</protein>
<feature type="domain" description="Histone-binding protein RBBP4-like N-terminal" evidence="9">
    <location>
        <begin position="7"/>
        <end position="74"/>
    </location>
</feature>
<evidence type="ECO:0000256" key="4">
    <source>
        <dbReference type="ARBA" id="ARBA00022737"/>
    </source>
</evidence>
<dbReference type="PRINTS" id="PR00320">
    <property type="entry name" value="GPROTEINBRPT"/>
</dbReference>
<dbReference type="InterPro" id="IPR022052">
    <property type="entry name" value="Histone-bd_RBBP4-like_N"/>
</dbReference>
<keyword evidence="4" id="KW-0677">Repeat</keyword>
<feature type="repeat" description="WD" evidence="7">
    <location>
        <begin position="301"/>
        <end position="333"/>
    </location>
</feature>
<keyword evidence="6" id="KW-0539">Nucleus</keyword>